<dbReference type="PROSITE" id="PS00674">
    <property type="entry name" value="AAA"/>
    <property type="match status" value="1"/>
</dbReference>
<dbReference type="InterPro" id="IPR041569">
    <property type="entry name" value="AAA_lid_3"/>
</dbReference>
<comment type="function">
    <text evidence="15">Acts as a processive, ATP-dependent zinc metallopeptidase for both cytoplasmic and membrane proteins. Plays a role in the quality control of integral membrane proteins.</text>
</comment>
<evidence type="ECO:0000256" key="9">
    <source>
        <dbReference type="ARBA" id="ARBA00022833"/>
    </source>
</evidence>
<dbReference type="InterPro" id="IPR027417">
    <property type="entry name" value="P-loop_NTPase"/>
</dbReference>
<comment type="similarity">
    <text evidence="2 15">In the C-terminal section; belongs to the peptidase M41 family.</text>
</comment>
<dbReference type="Gene3D" id="1.10.8.60">
    <property type="match status" value="1"/>
</dbReference>
<evidence type="ECO:0000256" key="8">
    <source>
        <dbReference type="ARBA" id="ARBA00022801"/>
    </source>
</evidence>
<evidence type="ECO:0000256" key="7">
    <source>
        <dbReference type="ARBA" id="ARBA00022741"/>
    </source>
</evidence>
<comment type="cofactor">
    <cofactor evidence="15">
        <name>Zn(2+)</name>
        <dbReference type="ChEBI" id="CHEBI:29105"/>
    </cofactor>
    <text evidence="15">Binds 1 zinc ion per subunit.</text>
</comment>
<dbReference type="PANTHER" id="PTHR23076">
    <property type="entry name" value="METALLOPROTEASE M41 FTSH"/>
    <property type="match status" value="1"/>
</dbReference>
<evidence type="ECO:0000256" key="15">
    <source>
        <dbReference type="HAMAP-Rule" id="MF_01458"/>
    </source>
</evidence>
<evidence type="ECO:0000256" key="3">
    <source>
        <dbReference type="ARBA" id="ARBA00022475"/>
    </source>
</evidence>
<dbReference type="FunFam" id="1.20.58.760:FF:000001">
    <property type="entry name" value="ATP-dependent zinc metalloprotease FtsH"/>
    <property type="match status" value="1"/>
</dbReference>
<keyword evidence="18" id="KW-0131">Cell cycle</keyword>
<dbReference type="SMART" id="SM00382">
    <property type="entry name" value="AAA"/>
    <property type="match status" value="1"/>
</dbReference>
<dbReference type="InterPro" id="IPR037219">
    <property type="entry name" value="Peptidase_M41-like"/>
</dbReference>
<dbReference type="Pfam" id="PF06480">
    <property type="entry name" value="FtsH_ext"/>
    <property type="match status" value="1"/>
</dbReference>
<feature type="transmembrane region" description="Helical" evidence="15">
    <location>
        <begin position="108"/>
        <end position="131"/>
    </location>
</feature>
<feature type="binding site" evidence="15">
    <location>
        <position position="424"/>
    </location>
    <ligand>
        <name>Zn(2+)</name>
        <dbReference type="ChEBI" id="CHEBI:29105"/>
        <note>catalytic</note>
    </ligand>
</feature>
<dbReference type="SUPFAM" id="SSF52540">
    <property type="entry name" value="P-loop containing nucleoside triphosphate hydrolases"/>
    <property type="match status" value="1"/>
</dbReference>
<dbReference type="InterPro" id="IPR003593">
    <property type="entry name" value="AAA+_ATPase"/>
</dbReference>
<comment type="caution">
    <text evidence="18">The sequence shown here is derived from an EMBL/GenBank/DDBJ whole genome shotgun (WGS) entry which is preliminary data.</text>
</comment>
<dbReference type="Pfam" id="PF01434">
    <property type="entry name" value="Peptidase_M41"/>
    <property type="match status" value="1"/>
</dbReference>
<evidence type="ECO:0000256" key="4">
    <source>
        <dbReference type="ARBA" id="ARBA00022670"/>
    </source>
</evidence>
<feature type="transmembrane region" description="Helical" evidence="15">
    <location>
        <begin position="7"/>
        <end position="26"/>
    </location>
</feature>
<feature type="active site" evidence="15">
    <location>
        <position position="425"/>
    </location>
</feature>
<dbReference type="Proteomes" id="UP000231157">
    <property type="component" value="Unassembled WGS sequence"/>
</dbReference>
<evidence type="ECO:0000256" key="11">
    <source>
        <dbReference type="ARBA" id="ARBA00022989"/>
    </source>
</evidence>
<dbReference type="SUPFAM" id="SSF140990">
    <property type="entry name" value="FtsH protease domain-like"/>
    <property type="match status" value="1"/>
</dbReference>
<sequence>MKLLYKNIFWSITTLLIIAVLFSLLLEGGQSKDTITLNKLAERINQGDVERIIVTGNELDVDFKDGTSAVSQKEPGVSVTELFASYGVDPETLRSFSLEIKDESGTQFWLGVLIPTLLPVIIIVIIFWIIFKQARTGSSQVFSFGKSNIKLSSPHKDRVTFADVAGLEEAKQELEEVVDFLKHPKKFLDVGAKIPRGVLLMGSPGTGKTLLARATAGESGVPFFHISASEFVEMFVGVGASRTRDAFATAKKAAPSILFIDEIDAIGRERGAGLGGGHDEREQTLNQILVEMDGFDRDTKVIVMAATNRADILDSALLRPGRFDRRVVLDLPDLKDREAILKIHAKDKPLDDKVELKVAAIRTPGFSGADLANLINEAAILAARNNRKTIIQSDVLESIEKVLLGPERRGRVISDREKKITAYHEAGHALVTASLKDSDPVHKISIVSRGRAGGYTLKLPSEDMHLRTRSQFLSDLAIMMGGYSAEKEVFGDISTGASNDLREASSLSRRLVTKYGMSDLGPITFGKSEEMVFLGKEIAVDKDYSETIATKIDIEVQKFIKMAHMAAEKIVSTHRAVLDAVAKALLEKETLEQEEFYEIIKGFDLKQISVA</sequence>
<evidence type="ECO:0000313" key="18">
    <source>
        <dbReference type="EMBL" id="PIR88946.1"/>
    </source>
</evidence>
<feature type="binding site" evidence="15">
    <location>
        <begin position="202"/>
        <end position="209"/>
    </location>
    <ligand>
        <name>ATP</name>
        <dbReference type="ChEBI" id="CHEBI:30616"/>
    </ligand>
</feature>
<name>A0A2H0UTH3_9BACT</name>
<comment type="subunit">
    <text evidence="15">Homohexamer.</text>
</comment>
<accession>A0A2H0UTH3</accession>
<keyword evidence="10 15" id="KW-0067">ATP-binding</keyword>
<dbReference type="GO" id="GO:0005524">
    <property type="term" value="F:ATP binding"/>
    <property type="evidence" value="ECO:0007669"/>
    <property type="project" value="UniProtKB-UniRule"/>
</dbReference>
<dbReference type="GO" id="GO:0016887">
    <property type="term" value="F:ATP hydrolysis activity"/>
    <property type="evidence" value="ECO:0007669"/>
    <property type="project" value="UniProtKB-UniRule"/>
</dbReference>
<dbReference type="InterPro" id="IPR005936">
    <property type="entry name" value="FtsH"/>
</dbReference>
<gene>
    <name evidence="15" type="primary">ftsH</name>
    <name evidence="18" type="ORF">COU07_03555</name>
</gene>
<evidence type="ECO:0000313" key="19">
    <source>
        <dbReference type="Proteomes" id="UP000231157"/>
    </source>
</evidence>
<keyword evidence="18" id="KW-0132">Cell division</keyword>
<keyword evidence="13 15" id="KW-0472">Membrane</keyword>
<dbReference type="AlphaFoldDB" id="A0A2H0UTH3"/>
<dbReference type="InterPro" id="IPR003960">
    <property type="entry name" value="ATPase_AAA_CS"/>
</dbReference>
<feature type="binding site" evidence="15">
    <location>
        <position position="428"/>
    </location>
    <ligand>
        <name>Zn(2+)</name>
        <dbReference type="ChEBI" id="CHEBI:29105"/>
        <note>catalytic</note>
    </ligand>
</feature>
<evidence type="ECO:0000256" key="12">
    <source>
        <dbReference type="ARBA" id="ARBA00023049"/>
    </source>
</evidence>
<dbReference type="Pfam" id="PF17862">
    <property type="entry name" value="AAA_lid_3"/>
    <property type="match status" value="1"/>
</dbReference>
<comment type="similarity">
    <text evidence="16">Belongs to the AAA ATPase family.</text>
</comment>
<evidence type="ECO:0000256" key="13">
    <source>
        <dbReference type="ARBA" id="ARBA00023136"/>
    </source>
</evidence>
<dbReference type="Gene3D" id="3.40.50.300">
    <property type="entry name" value="P-loop containing nucleotide triphosphate hydrolases"/>
    <property type="match status" value="1"/>
</dbReference>
<dbReference type="EC" id="3.4.24.-" evidence="15"/>
<dbReference type="GO" id="GO:0008270">
    <property type="term" value="F:zinc ion binding"/>
    <property type="evidence" value="ECO:0007669"/>
    <property type="project" value="UniProtKB-UniRule"/>
</dbReference>
<dbReference type="GO" id="GO:0006508">
    <property type="term" value="P:proteolysis"/>
    <property type="evidence" value="ECO:0007669"/>
    <property type="project" value="UniProtKB-KW"/>
</dbReference>
<keyword evidence="6 15" id="KW-0479">Metal-binding</keyword>
<proteinExistence type="inferred from homology"/>
<feature type="domain" description="AAA+ ATPase" evidence="17">
    <location>
        <begin position="194"/>
        <end position="333"/>
    </location>
</feature>
<keyword evidence="11 15" id="KW-1133">Transmembrane helix</keyword>
<keyword evidence="4 15" id="KW-0645">Protease</keyword>
<evidence type="ECO:0000256" key="5">
    <source>
        <dbReference type="ARBA" id="ARBA00022692"/>
    </source>
</evidence>
<dbReference type="CDD" id="cd19501">
    <property type="entry name" value="RecA-like_FtsH"/>
    <property type="match status" value="1"/>
</dbReference>
<organism evidence="18 19">
    <name type="scientific">Candidatus Harrisonbacteria bacterium CG10_big_fil_rev_8_21_14_0_10_40_38</name>
    <dbReference type="NCBI Taxonomy" id="1974583"/>
    <lineage>
        <taxon>Bacteria</taxon>
        <taxon>Candidatus Harrisoniibacteriota</taxon>
    </lineage>
</organism>
<evidence type="ECO:0000256" key="6">
    <source>
        <dbReference type="ARBA" id="ARBA00022723"/>
    </source>
</evidence>
<keyword evidence="5 15" id="KW-0812">Transmembrane</keyword>
<evidence type="ECO:0000256" key="2">
    <source>
        <dbReference type="ARBA" id="ARBA00010044"/>
    </source>
</evidence>
<keyword evidence="3 15" id="KW-1003">Cell membrane</keyword>
<dbReference type="GO" id="GO:0005886">
    <property type="term" value="C:plasma membrane"/>
    <property type="evidence" value="ECO:0007669"/>
    <property type="project" value="UniProtKB-SubCell"/>
</dbReference>
<reference evidence="19" key="1">
    <citation type="submission" date="2017-09" db="EMBL/GenBank/DDBJ databases">
        <title>Depth-based differentiation of microbial function through sediment-hosted aquifers and enrichment of novel symbionts in the deep terrestrial subsurface.</title>
        <authorList>
            <person name="Probst A.J."/>
            <person name="Ladd B."/>
            <person name="Jarett J.K."/>
            <person name="Geller-Mcgrath D.E."/>
            <person name="Sieber C.M.K."/>
            <person name="Emerson J.B."/>
            <person name="Anantharaman K."/>
            <person name="Thomas B.C."/>
            <person name="Malmstrom R."/>
            <person name="Stieglmeier M."/>
            <person name="Klingl A."/>
            <person name="Woyke T."/>
            <person name="Ryan C.M."/>
            <person name="Banfield J.F."/>
        </authorList>
    </citation>
    <scope>NUCLEOTIDE SEQUENCE [LARGE SCALE GENOMIC DNA]</scope>
</reference>
<keyword evidence="7 15" id="KW-0547">Nucleotide-binding</keyword>
<dbReference type="FunFam" id="1.10.8.60:FF:000001">
    <property type="entry name" value="ATP-dependent zinc metalloprotease FtsH"/>
    <property type="match status" value="1"/>
</dbReference>
<dbReference type="InterPro" id="IPR003959">
    <property type="entry name" value="ATPase_AAA_core"/>
</dbReference>
<keyword evidence="12 15" id="KW-0482">Metalloprotease</keyword>
<keyword evidence="9 15" id="KW-0862">Zinc</keyword>
<comment type="similarity">
    <text evidence="14 15">In the central section; belongs to the AAA ATPase family.</text>
</comment>
<dbReference type="InterPro" id="IPR000642">
    <property type="entry name" value="Peptidase_M41"/>
</dbReference>
<keyword evidence="8 15" id="KW-0378">Hydrolase</keyword>
<dbReference type="GO" id="GO:0051301">
    <property type="term" value="P:cell division"/>
    <property type="evidence" value="ECO:0007669"/>
    <property type="project" value="UniProtKB-KW"/>
</dbReference>
<dbReference type="PANTHER" id="PTHR23076:SF97">
    <property type="entry name" value="ATP-DEPENDENT ZINC METALLOPROTEASE YME1L1"/>
    <property type="match status" value="1"/>
</dbReference>
<dbReference type="GO" id="GO:0004176">
    <property type="term" value="F:ATP-dependent peptidase activity"/>
    <property type="evidence" value="ECO:0007669"/>
    <property type="project" value="InterPro"/>
</dbReference>
<dbReference type="NCBIfam" id="TIGR01241">
    <property type="entry name" value="FtsH_fam"/>
    <property type="match status" value="1"/>
</dbReference>
<dbReference type="EMBL" id="PFAZ01000009">
    <property type="protein sequence ID" value="PIR88946.1"/>
    <property type="molecule type" value="Genomic_DNA"/>
</dbReference>
<dbReference type="GO" id="GO:0004222">
    <property type="term" value="F:metalloendopeptidase activity"/>
    <property type="evidence" value="ECO:0007669"/>
    <property type="project" value="InterPro"/>
</dbReference>
<dbReference type="InterPro" id="IPR011546">
    <property type="entry name" value="Pept_M41_FtsH_extracell"/>
</dbReference>
<evidence type="ECO:0000259" key="17">
    <source>
        <dbReference type="SMART" id="SM00382"/>
    </source>
</evidence>
<evidence type="ECO:0000256" key="16">
    <source>
        <dbReference type="RuleBase" id="RU003651"/>
    </source>
</evidence>
<evidence type="ECO:0000256" key="10">
    <source>
        <dbReference type="ARBA" id="ARBA00022840"/>
    </source>
</evidence>
<feature type="binding site" evidence="15">
    <location>
        <position position="500"/>
    </location>
    <ligand>
        <name>Zn(2+)</name>
        <dbReference type="ChEBI" id="CHEBI:29105"/>
        <note>catalytic</note>
    </ligand>
</feature>
<protein>
    <recommendedName>
        <fullName evidence="15">ATP-dependent zinc metalloprotease FtsH</fullName>
        <ecNumber evidence="15">3.4.24.-</ecNumber>
    </recommendedName>
</protein>
<dbReference type="FunFam" id="3.40.50.300:FF:000001">
    <property type="entry name" value="ATP-dependent zinc metalloprotease FtsH"/>
    <property type="match status" value="1"/>
</dbReference>
<comment type="subcellular location">
    <subcellularLocation>
        <location evidence="15">Cell membrane</location>
        <topology evidence="15">Multi-pass membrane protein</topology>
        <orientation evidence="15">Cytoplasmic side</orientation>
    </subcellularLocation>
    <subcellularLocation>
        <location evidence="1">Membrane</location>
    </subcellularLocation>
</comment>
<dbReference type="Pfam" id="PF00004">
    <property type="entry name" value="AAA"/>
    <property type="match status" value="1"/>
</dbReference>
<dbReference type="HAMAP" id="MF_01458">
    <property type="entry name" value="FtsH"/>
    <property type="match status" value="1"/>
</dbReference>
<dbReference type="Gene3D" id="1.20.58.760">
    <property type="entry name" value="Peptidase M41"/>
    <property type="match status" value="1"/>
</dbReference>
<evidence type="ECO:0000256" key="14">
    <source>
        <dbReference type="ARBA" id="ARBA00061570"/>
    </source>
</evidence>
<evidence type="ECO:0000256" key="1">
    <source>
        <dbReference type="ARBA" id="ARBA00004370"/>
    </source>
</evidence>
<dbReference type="GO" id="GO:0030163">
    <property type="term" value="P:protein catabolic process"/>
    <property type="evidence" value="ECO:0007669"/>
    <property type="project" value="UniProtKB-UniRule"/>
</dbReference>